<reference evidence="5" key="1">
    <citation type="submission" date="2022-11" db="UniProtKB">
        <authorList>
            <consortium name="WormBaseParasite"/>
        </authorList>
    </citation>
    <scope>IDENTIFICATION</scope>
</reference>
<evidence type="ECO:0000256" key="1">
    <source>
        <dbReference type="SAM" id="MobiDB-lite"/>
    </source>
</evidence>
<feature type="compositionally biased region" description="Basic and acidic residues" evidence="1">
    <location>
        <begin position="286"/>
        <end position="297"/>
    </location>
</feature>
<evidence type="ECO:0000256" key="3">
    <source>
        <dbReference type="SAM" id="SignalP"/>
    </source>
</evidence>
<evidence type="ECO:0000313" key="4">
    <source>
        <dbReference type="Proteomes" id="UP000887574"/>
    </source>
</evidence>
<organism evidence="4 5">
    <name type="scientific">Ditylenchus dipsaci</name>
    <dbReference type="NCBI Taxonomy" id="166011"/>
    <lineage>
        <taxon>Eukaryota</taxon>
        <taxon>Metazoa</taxon>
        <taxon>Ecdysozoa</taxon>
        <taxon>Nematoda</taxon>
        <taxon>Chromadorea</taxon>
        <taxon>Rhabditida</taxon>
        <taxon>Tylenchina</taxon>
        <taxon>Tylenchomorpha</taxon>
        <taxon>Sphaerularioidea</taxon>
        <taxon>Anguinidae</taxon>
        <taxon>Anguininae</taxon>
        <taxon>Ditylenchus</taxon>
    </lineage>
</organism>
<protein>
    <submittedName>
        <fullName evidence="5">Uncharacterized protein</fullName>
    </submittedName>
</protein>
<sequence>MRASSRSISMVLLVVCASWPCGVFAEEKDSLPTILLRKGLSKSITQAIVAPSPDKIDFNIMPIMSCTIKDLINKVKWSDSPEIVVASESTNISISIQDEKVKFETTHGQPFCSDACPVKNEKLPGGMSGYLLNFSMWSLEDLQCGVQLNFPPEYKIFVPPRDPTTVAASQALKWWDIVAICAAVVVVLVVVGIAVWCIYRYYKPVLPATAEANLSTPTAVTCLPAQKVVKPSATTQPAPVSSDLKHGVVRVPRSTAPPSSTPQPPAALPPSSAPPSTATPNESDDERFQRRNRERMAKFKATPSKRRPSAEFRRTLESRDETELAPNTVKLDRYERERSRRMLKAVDEGDQPRKKKSSSTIEDVM</sequence>
<dbReference type="AlphaFoldDB" id="A0A915CNN0"/>
<proteinExistence type="predicted"/>
<feature type="compositionally biased region" description="Basic and acidic residues" evidence="1">
    <location>
        <begin position="308"/>
        <end position="322"/>
    </location>
</feature>
<accession>A0A915CNN0</accession>
<feature type="region of interest" description="Disordered" evidence="1">
    <location>
        <begin position="231"/>
        <end position="365"/>
    </location>
</feature>
<name>A0A915CNN0_9BILA</name>
<feature type="transmembrane region" description="Helical" evidence="2">
    <location>
        <begin position="174"/>
        <end position="199"/>
    </location>
</feature>
<feature type="signal peptide" evidence="3">
    <location>
        <begin position="1"/>
        <end position="25"/>
    </location>
</feature>
<keyword evidence="4" id="KW-1185">Reference proteome</keyword>
<keyword evidence="2" id="KW-0472">Membrane</keyword>
<feature type="compositionally biased region" description="Pro residues" evidence="1">
    <location>
        <begin position="259"/>
        <end position="273"/>
    </location>
</feature>
<keyword evidence="3" id="KW-0732">Signal</keyword>
<feature type="compositionally biased region" description="Basic and acidic residues" evidence="1">
    <location>
        <begin position="330"/>
        <end position="352"/>
    </location>
</feature>
<feature type="chain" id="PRO_5037940529" evidence="3">
    <location>
        <begin position="26"/>
        <end position="365"/>
    </location>
</feature>
<evidence type="ECO:0000256" key="2">
    <source>
        <dbReference type="SAM" id="Phobius"/>
    </source>
</evidence>
<dbReference type="WBParaSite" id="jg10900">
    <property type="protein sequence ID" value="jg10900"/>
    <property type="gene ID" value="jg10900"/>
</dbReference>
<keyword evidence="2" id="KW-0812">Transmembrane</keyword>
<keyword evidence="2" id="KW-1133">Transmembrane helix</keyword>
<evidence type="ECO:0000313" key="5">
    <source>
        <dbReference type="WBParaSite" id="jg10900"/>
    </source>
</evidence>
<dbReference type="Proteomes" id="UP000887574">
    <property type="component" value="Unplaced"/>
</dbReference>